<proteinExistence type="predicted"/>
<dbReference type="EMBL" id="JBHSBL010000028">
    <property type="protein sequence ID" value="MFC4071382.1"/>
    <property type="molecule type" value="Genomic_DNA"/>
</dbReference>
<protein>
    <submittedName>
        <fullName evidence="5">Efflux RND transporter periplasmic adaptor subunit</fullName>
    </submittedName>
</protein>
<feature type="region of interest" description="Disordered" evidence="4">
    <location>
        <begin position="152"/>
        <end position="214"/>
    </location>
</feature>
<sequence>MGVALAGRRRLIWLAVAVVVLALIAFGVVRALTAGAAQEESEAAEIVTADKGTVTTEVATTGTLQAAQTRSLSFAVSAEVESVKVRAGNTVTAGQVLATVDDADAAEKVDDASSTLSDAYDALEEAESASSTTSTSTSGCNVAAAYTTASPSASASASPSASASASPSATVPASPTPSRTTSKPRATATKTCSASGSGGSTGGGTTRGGSSGGDAILSAQQRVNAAEVALEEAEENLAGATIKAPIAGKIISVSGKVGSTARSGSTFITLADIYDMQISADFPEADADHLEVTQKAVITLADRPGETFDATVVQVDPVGTSDGTLTRFGVVLSFNDAPDELLVGQSANVRVTTGSKEEVLRVPSTAVHDVSGDSGTVLKNGAEVQVKLGLRGDQYTEIVSGITEGDSVAKSW</sequence>
<feature type="compositionally biased region" description="Gly residues" evidence="4">
    <location>
        <begin position="196"/>
        <end position="212"/>
    </location>
</feature>
<name>A0ABV8J8Q7_9ACTN</name>
<evidence type="ECO:0000256" key="4">
    <source>
        <dbReference type="SAM" id="MobiDB-lite"/>
    </source>
</evidence>
<organism evidence="5 6">
    <name type="scientific">Actinoplanes subglobosus</name>
    <dbReference type="NCBI Taxonomy" id="1547892"/>
    <lineage>
        <taxon>Bacteria</taxon>
        <taxon>Bacillati</taxon>
        <taxon>Actinomycetota</taxon>
        <taxon>Actinomycetes</taxon>
        <taxon>Micromonosporales</taxon>
        <taxon>Micromonosporaceae</taxon>
        <taxon>Actinoplanes</taxon>
    </lineage>
</organism>
<evidence type="ECO:0000313" key="5">
    <source>
        <dbReference type="EMBL" id="MFC4071382.1"/>
    </source>
</evidence>
<dbReference type="PANTHER" id="PTHR32347">
    <property type="entry name" value="EFFLUX SYSTEM COMPONENT YKNX-RELATED"/>
    <property type="match status" value="1"/>
</dbReference>
<dbReference type="Gene3D" id="2.40.50.100">
    <property type="match status" value="1"/>
</dbReference>
<keyword evidence="6" id="KW-1185">Reference proteome</keyword>
<dbReference type="RefSeq" id="WP_378072255.1">
    <property type="nucleotide sequence ID" value="NZ_JBHSBL010000028.1"/>
</dbReference>
<dbReference type="Gene3D" id="2.40.420.20">
    <property type="match status" value="1"/>
</dbReference>
<gene>
    <name evidence="5" type="ORF">ACFO0C_41155</name>
</gene>
<feature type="coiled-coil region" evidence="3">
    <location>
        <begin position="216"/>
        <end position="243"/>
    </location>
</feature>
<dbReference type="InterPro" id="IPR050465">
    <property type="entry name" value="UPF0194_transport"/>
</dbReference>
<keyword evidence="2 3" id="KW-0175">Coiled coil</keyword>
<comment type="subcellular location">
    <subcellularLocation>
        <location evidence="1">Cell envelope</location>
    </subcellularLocation>
</comment>
<dbReference type="Gene3D" id="2.40.30.170">
    <property type="match status" value="1"/>
</dbReference>
<feature type="compositionally biased region" description="Low complexity" evidence="4">
    <location>
        <begin position="152"/>
        <end position="195"/>
    </location>
</feature>
<accession>A0ABV8J8Q7</accession>
<dbReference type="Proteomes" id="UP001595867">
    <property type="component" value="Unassembled WGS sequence"/>
</dbReference>
<evidence type="ECO:0000256" key="2">
    <source>
        <dbReference type="ARBA" id="ARBA00023054"/>
    </source>
</evidence>
<evidence type="ECO:0000256" key="1">
    <source>
        <dbReference type="ARBA" id="ARBA00004196"/>
    </source>
</evidence>
<evidence type="ECO:0000313" key="6">
    <source>
        <dbReference type="Proteomes" id="UP001595867"/>
    </source>
</evidence>
<reference evidence="6" key="1">
    <citation type="journal article" date="2019" name="Int. J. Syst. Evol. Microbiol.">
        <title>The Global Catalogue of Microorganisms (GCM) 10K type strain sequencing project: providing services to taxonomists for standard genome sequencing and annotation.</title>
        <authorList>
            <consortium name="The Broad Institute Genomics Platform"/>
            <consortium name="The Broad Institute Genome Sequencing Center for Infectious Disease"/>
            <person name="Wu L."/>
            <person name="Ma J."/>
        </authorList>
    </citation>
    <scope>NUCLEOTIDE SEQUENCE [LARGE SCALE GENOMIC DNA]</scope>
    <source>
        <strain evidence="6">TBRC 5832</strain>
    </source>
</reference>
<dbReference type="SUPFAM" id="SSF111369">
    <property type="entry name" value="HlyD-like secretion proteins"/>
    <property type="match status" value="2"/>
</dbReference>
<comment type="caution">
    <text evidence="5">The sequence shown here is derived from an EMBL/GenBank/DDBJ whole genome shotgun (WGS) entry which is preliminary data.</text>
</comment>
<evidence type="ECO:0000256" key="3">
    <source>
        <dbReference type="SAM" id="Coils"/>
    </source>
</evidence>
<dbReference type="Gene3D" id="1.10.287.470">
    <property type="entry name" value="Helix hairpin bin"/>
    <property type="match status" value="1"/>
</dbReference>